<sequence>MSLKLLNDICMLRSMIVLFYHIWIFMKLLYITTSYHLSDIANDHIELTQLISNDNQIRIRCDAKSRNTVESLILLSCPLSKTGVCRENCINPCPVNETSTICNDAVTLAIPKCIYRSMSNDHIQIEYLIHLNAINEKGQWWCTFRGKRSNSIELDSYHIQQKLTTTNMKTVNKYDTVIDITTPIDISPNLIQLIIGLVGVSIAFNIFFFVRCFTVKNYLKNLHIGHSRNNCLDQLLCIDQPRKLSPKTRLNYIQHVSPSETPKLTVKLSTTVTTTISTTNEQWTEPINLMTMTHNNHSPFVYHKSNSIPSSPTTNYPILHQNPLQYTQQYSGLPQNSFYSKYPMHNSFINPNPNPNNNGSSMEFIYDEVHNSIYTTTISQPSDHEKRKDTTKFQKFPNNTVRTVYDIGDWLVDKSGQIYIPYAQITTKPQRIILNNFDYSTLRKNDFFKNSPLLNTIINNQQQQQQHQQERQQQHRQEQQQQHQQEQQQHHQQERKQQQQTYSSTIPIQTRDPNSINNNNNPMISSTLSLPLVPVNITKDVSFTNEQLFIQNIPIEVNELDNVIEQNSNLQNSNLSINKNNKQSINQFDLFNPQVSDPLNTHQNIDQKFITNNINKSIEWKPSIKLLSHKTTKQLNGNSTHKINESHKIADLEDWSMIDQD</sequence>
<reference evidence="3" key="1">
    <citation type="journal article" date="2012" name="Nat. Genet.">
        <title>Whole-genome sequence of Schistosoma haematobium.</title>
        <authorList>
            <person name="Young N.D."/>
            <person name="Jex A.R."/>
            <person name="Li B."/>
            <person name="Liu S."/>
            <person name="Yang L."/>
            <person name="Xiong Z."/>
            <person name="Li Y."/>
            <person name="Cantacessi C."/>
            <person name="Hall R.S."/>
            <person name="Xu X."/>
            <person name="Chen F."/>
            <person name="Wu X."/>
            <person name="Zerlotini A."/>
            <person name="Oliveira G."/>
            <person name="Hofmann A."/>
            <person name="Zhang G."/>
            <person name="Fang X."/>
            <person name="Kang Y."/>
            <person name="Campbell B.E."/>
            <person name="Loukas A."/>
            <person name="Ranganathan S."/>
            <person name="Rollinson D."/>
            <person name="Rinaldi G."/>
            <person name="Brindley P.J."/>
            <person name="Yang H."/>
            <person name="Wang J."/>
            <person name="Wang J."/>
            <person name="Gasser R.B."/>
        </authorList>
    </citation>
    <scope>NUCLEOTIDE SEQUENCE</scope>
</reference>
<feature type="region of interest" description="Disordered" evidence="1">
    <location>
        <begin position="460"/>
        <end position="522"/>
    </location>
</feature>
<evidence type="ECO:0000256" key="2">
    <source>
        <dbReference type="SAM" id="Phobius"/>
    </source>
</evidence>
<dbReference type="EMBL" id="AMPZ03000002">
    <property type="protein sequence ID" value="KAH9592564.1"/>
    <property type="molecule type" value="Genomic_DNA"/>
</dbReference>
<dbReference type="KEGG" id="shx:MS3_00010497"/>
<dbReference type="GeneID" id="24595191"/>
<feature type="compositionally biased region" description="Basic and acidic residues" evidence="1">
    <location>
        <begin position="468"/>
        <end position="478"/>
    </location>
</feature>
<keyword evidence="4" id="KW-1185">Reference proteome</keyword>
<reference evidence="3" key="4">
    <citation type="journal article" date="2022" name="PLoS Pathog.">
        <title>Chromosome-level genome of Schistosoma haematobium underpins genome-wide explorations of molecular variation.</title>
        <authorList>
            <person name="Stroehlein A.J."/>
            <person name="Korhonen P.K."/>
            <person name="Lee V.V."/>
            <person name="Ralph S.A."/>
            <person name="Mentink-Kane M."/>
            <person name="You H."/>
            <person name="McManus D.P."/>
            <person name="Tchuente L.T."/>
            <person name="Stothard J.R."/>
            <person name="Kaur P."/>
            <person name="Dudchenko O."/>
            <person name="Aiden E.L."/>
            <person name="Yang B."/>
            <person name="Yang H."/>
            <person name="Emery A.M."/>
            <person name="Webster B.L."/>
            <person name="Brindley P.J."/>
            <person name="Rollinson D."/>
            <person name="Chang B.C.H."/>
            <person name="Gasser R.B."/>
            <person name="Young N.D."/>
        </authorList>
    </citation>
    <scope>NUCLEOTIDE SEQUENCE</scope>
</reference>
<keyword evidence="2" id="KW-1133">Transmembrane helix</keyword>
<protein>
    <submittedName>
        <fullName evidence="3">Uncharacterized protein</fullName>
    </submittedName>
</protein>
<keyword evidence="2" id="KW-0812">Transmembrane</keyword>
<comment type="caution">
    <text evidence="3">The sequence shown here is derived from an EMBL/GenBank/DDBJ whole genome shotgun (WGS) entry which is preliminary data.</text>
</comment>
<accession>A0A922S446</accession>
<dbReference type="CTD" id="24595191"/>
<gene>
    <name evidence="3" type="ORF">MS3_00010497</name>
</gene>
<dbReference type="RefSeq" id="XP_051072544.1">
    <property type="nucleotide sequence ID" value="XM_051218874.1"/>
</dbReference>
<evidence type="ECO:0000313" key="3">
    <source>
        <dbReference type="EMBL" id="KAH9592564.1"/>
    </source>
</evidence>
<feature type="compositionally biased region" description="Polar residues" evidence="1">
    <location>
        <begin position="501"/>
        <end position="512"/>
    </location>
</feature>
<keyword evidence="2" id="KW-0472">Membrane</keyword>
<name>A0A922S446_SCHHA</name>
<dbReference type="AlphaFoldDB" id="A0A922S446"/>
<dbReference type="Proteomes" id="UP000471633">
    <property type="component" value="Unassembled WGS sequence"/>
</dbReference>
<feature type="compositionally biased region" description="Basic and acidic residues" evidence="1">
    <location>
        <begin position="488"/>
        <end position="497"/>
    </location>
</feature>
<organism evidence="3 4">
    <name type="scientific">Schistosoma haematobium</name>
    <name type="common">Blood fluke</name>
    <dbReference type="NCBI Taxonomy" id="6185"/>
    <lineage>
        <taxon>Eukaryota</taxon>
        <taxon>Metazoa</taxon>
        <taxon>Spiralia</taxon>
        <taxon>Lophotrochozoa</taxon>
        <taxon>Platyhelminthes</taxon>
        <taxon>Trematoda</taxon>
        <taxon>Digenea</taxon>
        <taxon>Strigeidida</taxon>
        <taxon>Schistosomatoidea</taxon>
        <taxon>Schistosomatidae</taxon>
        <taxon>Schistosoma</taxon>
    </lineage>
</organism>
<proteinExistence type="predicted"/>
<evidence type="ECO:0000256" key="1">
    <source>
        <dbReference type="SAM" id="MobiDB-lite"/>
    </source>
</evidence>
<feature type="transmembrane region" description="Helical" evidence="2">
    <location>
        <begin position="12"/>
        <end position="30"/>
    </location>
</feature>
<reference evidence="3" key="3">
    <citation type="submission" date="2021-06" db="EMBL/GenBank/DDBJ databases">
        <title>Chromosome-level genome assembly for S. haematobium.</title>
        <authorList>
            <person name="Stroehlein A.J."/>
        </authorList>
    </citation>
    <scope>NUCLEOTIDE SEQUENCE</scope>
</reference>
<feature type="compositionally biased region" description="Low complexity" evidence="1">
    <location>
        <begin position="513"/>
        <end position="522"/>
    </location>
</feature>
<reference evidence="3" key="2">
    <citation type="journal article" date="2019" name="Gigascience">
        <title>High-quality Schistosoma haematobium genome achieved by single-molecule and long-range sequencing.</title>
        <authorList>
            <person name="Stroehlein A.J."/>
            <person name="Korhonen P.K."/>
            <person name="Chong T.M."/>
            <person name="Lim Y.L."/>
            <person name="Chan K.G."/>
            <person name="Webster B."/>
            <person name="Rollinson D."/>
            <person name="Brindley P.J."/>
            <person name="Gasser R.B."/>
            <person name="Young N.D."/>
        </authorList>
    </citation>
    <scope>NUCLEOTIDE SEQUENCE</scope>
</reference>
<evidence type="ECO:0000313" key="4">
    <source>
        <dbReference type="Proteomes" id="UP000471633"/>
    </source>
</evidence>
<feature type="transmembrane region" description="Helical" evidence="2">
    <location>
        <begin position="190"/>
        <end position="210"/>
    </location>
</feature>